<accession>A0A1G8L3D8</accession>
<comment type="subunit">
    <text evidence="9">The complex comprises the extracytoplasmic solute receptor protein and the two transmembrane proteins.</text>
</comment>
<evidence type="ECO:0000313" key="12">
    <source>
        <dbReference type="Proteomes" id="UP000198607"/>
    </source>
</evidence>
<dbReference type="Pfam" id="PF04290">
    <property type="entry name" value="DctQ"/>
    <property type="match status" value="1"/>
</dbReference>
<dbReference type="STRING" id="83767.SAMN05660652_03560"/>
<evidence type="ECO:0000256" key="4">
    <source>
        <dbReference type="ARBA" id="ARBA00022519"/>
    </source>
</evidence>
<dbReference type="RefSeq" id="WP_143009910.1">
    <property type="nucleotide sequence ID" value="NZ_FNCY01000020.1"/>
</dbReference>
<feature type="domain" description="Tripartite ATP-independent periplasmic transporters DctQ component" evidence="10">
    <location>
        <begin position="21"/>
        <end position="70"/>
    </location>
</feature>
<keyword evidence="3" id="KW-1003">Cell membrane</keyword>
<dbReference type="InterPro" id="IPR007387">
    <property type="entry name" value="TRAP_DctQ"/>
</dbReference>
<sequence length="70" mass="8113">MFSKILLKSLEWLLICIFGLMVLLVFGNVVLRYGFNYGIIFSEEVSRFLFVWMVFLGSVLMLYDNGHLGV</sequence>
<keyword evidence="6 9" id="KW-1133">Transmembrane helix</keyword>
<evidence type="ECO:0000313" key="11">
    <source>
        <dbReference type="EMBL" id="SDI50224.1"/>
    </source>
</evidence>
<comment type="caution">
    <text evidence="9">Lacks conserved residue(s) required for the propagation of feature annotation.</text>
</comment>
<evidence type="ECO:0000256" key="5">
    <source>
        <dbReference type="ARBA" id="ARBA00022692"/>
    </source>
</evidence>
<gene>
    <name evidence="11" type="ORF">SAMN05660652_03560</name>
</gene>
<dbReference type="GO" id="GO:0022857">
    <property type="term" value="F:transmembrane transporter activity"/>
    <property type="evidence" value="ECO:0007669"/>
    <property type="project" value="UniProtKB-UniRule"/>
</dbReference>
<dbReference type="PANTHER" id="PTHR35011:SF2">
    <property type="entry name" value="2,3-DIKETO-L-GULONATE TRAP TRANSPORTER SMALL PERMEASE PROTEIN YIAM"/>
    <property type="match status" value="1"/>
</dbReference>
<name>A0A1G8L3D8_9RHOO</name>
<evidence type="ECO:0000256" key="8">
    <source>
        <dbReference type="ARBA" id="ARBA00038436"/>
    </source>
</evidence>
<evidence type="ECO:0000256" key="7">
    <source>
        <dbReference type="ARBA" id="ARBA00023136"/>
    </source>
</evidence>
<evidence type="ECO:0000256" key="2">
    <source>
        <dbReference type="ARBA" id="ARBA00022448"/>
    </source>
</evidence>
<keyword evidence="2 9" id="KW-0813">Transport</keyword>
<dbReference type="PANTHER" id="PTHR35011">
    <property type="entry name" value="2,3-DIKETO-L-GULONATE TRAP TRANSPORTER SMALL PERMEASE PROTEIN YIAM"/>
    <property type="match status" value="1"/>
</dbReference>
<reference evidence="11 12" key="1">
    <citation type="submission" date="2016-10" db="EMBL/GenBank/DDBJ databases">
        <authorList>
            <person name="de Groot N.N."/>
        </authorList>
    </citation>
    <scope>NUCLEOTIDE SEQUENCE [LARGE SCALE GENOMIC DNA]</scope>
    <source>
        <strain evidence="11 12">DSM 5885</strain>
    </source>
</reference>
<dbReference type="AlphaFoldDB" id="A0A1G8L3D8"/>
<keyword evidence="5 9" id="KW-0812">Transmembrane</keyword>
<evidence type="ECO:0000256" key="6">
    <source>
        <dbReference type="ARBA" id="ARBA00022989"/>
    </source>
</evidence>
<comment type="function">
    <text evidence="9">Part of the tripartite ATP-independent periplasmic (TRAP) transport system.</text>
</comment>
<dbReference type="GO" id="GO:0005886">
    <property type="term" value="C:plasma membrane"/>
    <property type="evidence" value="ECO:0007669"/>
    <property type="project" value="UniProtKB-SubCell"/>
</dbReference>
<keyword evidence="4 9" id="KW-0997">Cell inner membrane</keyword>
<organism evidence="11 12">
    <name type="scientific">Propionivibrio dicarboxylicus</name>
    <dbReference type="NCBI Taxonomy" id="83767"/>
    <lineage>
        <taxon>Bacteria</taxon>
        <taxon>Pseudomonadati</taxon>
        <taxon>Pseudomonadota</taxon>
        <taxon>Betaproteobacteria</taxon>
        <taxon>Rhodocyclales</taxon>
        <taxon>Rhodocyclaceae</taxon>
        <taxon>Propionivibrio</taxon>
    </lineage>
</organism>
<protein>
    <recommendedName>
        <fullName evidence="9">TRAP transporter small permease protein</fullName>
    </recommendedName>
</protein>
<dbReference type="OrthoDB" id="9791324at2"/>
<dbReference type="InterPro" id="IPR055348">
    <property type="entry name" value="DctQ"/>
</dbReference>
<keyword evidence="12" id="KW-1185">Reference proteome</keyword>
<evidence type="ECO:0000256" key="9">
    <source>
        <dbReference type="RuleBase" id="RU369079"/>
    </source>
</evidence>
<evidence type="ECO:0000256" key="1">
    <source>
        <dbReference type="ARBA" id="ARBA00004429"/>
    </source>
</evidence>
<feature type="transmembrane region" description="Helical" evidence="9">
    <location>
        <begin position="12"/>
        <end position="33"/>
    </location>
</feature>
<keyword evidence="7 9" id="KW-0472">Membrane</keyword>
<proteinExistence type="inferred from homology"/>
<evidence type="ECO:0000256" key="3">
    <source>
        <dbReference type="ARBA" id="ARBA00022475"/>
    </source>
</evidence>
<comment type="subcellular location">
    <subcellularLocation>
        <location evidence="1 9">Cell inner membrane</location>
        <topology evidence="1 9">Multi-pass membrane protein</topology>
    </subcellularLocation>
</comment>
<feature type="non-terminal residue" evidence="11">
    <location>
        <position position="70"/>
    </location>
</feature>
<dbReference type="Proteomes" id="UP000198607">
    <property type="component" value="Unassembled WGS sequence"/>
</dbReference>
<dbReference type="GO" id="GO:0015740">
    <property type="term" value="P:C4-dicarboxylate transport"/>
    <property type="evidence" value="ECO:0007669"/>
    <property type="project" value="TreeGrafter"/>
</dbReference>
<comment type="similarity">
    <text evidence="8 9">Belongs to the TRAP transporter small permease family.</text>
</comment>
<feature type="transmembrane region" description="Helical" evidence="9">
    <location>
        <begin position="45"/>
        <end position="63"/>
    </location>
</feature>
<evidence type="ECO:0000259" key="10">
    <source>
        <dbReference type="Pfam" id="PF04290"/>
    </source>
</evidence>
<dbReference type="EMBL" id="FNCY01000020">
    <property type="protein sequence ID" value="SDI50224.1"/>
    <property type="molecule type" value="Genomic_DNA"/>
</dbReference>